<feature type="transmembrane region" description="Helical" evidence="1">
    <location>
        <begin position="54"/>
        <end position="73"/>
    </location>
</feature>
<evidence type="ECO:0000313" key="2">
    <source>
        <dbReference type="EMBL" id="MBW3363973.1"/>
    </source>
</evidence>
<dbReference type="EMBL" id="JAHWXQ010000001">
    <property type="protein sequence ID" value="MBW3363973.1"/>
    <property type="molecule type" value="Genomic_DNA"/>
</dbReference>
<organism evidence="2 3">
    <name type="scientific">Pontibacter populi</name>
    <dbReference type="NCBI Taxonomy" id="890055"/>
    <lineage>
        <taxon>Bacteria</taxon>
        <taxon>Pseudomonadati</taxon>
        <taxon>Bacteroidota</taxon>
        <taxon>Cytophagia</taxon>
        <taxon>Cytophagales</taxon>
        <taxon>Hymenobacteraceae</taxon>
        <taxon>Pontibacter</taxon>
    </lineage>
</organism>
<comment type="caution">
    <text evidence="2">The sequence shown here is derived from an EMBL/GenBank/DDBJ whole genome shotgun (WGS) entry which is preliminary data.</text>
</comment>
<keyword evidence="3" id="KW-1185">Reference proteome</keyword>
<keyword evidence="1" id="KW-0812">Transmembrane</keyword>
<gene>
    <name evidence="2" type="ORF">KYK27_02880</name>
</gene>
<reference evidence="2 3" key="1">
    <citation type="submission" date="2021-07" db="EMBL/GenBank/DDBJ databases">
        <authorList>
            <person name="Kim M.K."/>
        </authorList>
    </citation>
    <scope>NUCLEOTIDE SEQUENCE [LARGE SCALE GENOMIC DNA]</scope>
    <source>
        <strain evidence="2 3">HLY7-15</strain>
    </source>
</reference>
<evidence type="ECO:0000256" key="1">
    <source>
        <dbReference type="SAM" id="Phobius"/>
    </source>
</evidence>
<keyword evidence="1" id="KW-0472">Membrane</keyword>
<accession>A0ABS6X7J0</accession>
<evidence type="ECO:0008006" key="4">
    <source>
        <dbReference type="Google" id="ProtNLM"/>
    </source>
</evidence>
<dbReference type="RefSeq" id="WP_199108544.1">
    <property type="nucleotide sequence ID" value="NZ_JAHWXQ010000001.1"/>
</dbReference>
<sequence>MTSKDDYLLHSWPKQQAKGKITYMALHALIYGFLVGFLSLMFGLGDAPLMEMVFSLEFLAKLVLFLIIGLMMANYKWKSNSRKYDELRRQSEQQPESQL</sequence>
<keyword evidence="1" id="KW-1133">Transmembrane helix</keyword>
<name>A0ABS6X7J0_9BACT</name>
<dbReference type="Proteomes" id="UP000774935">
    <property type="component" value="Unassembled WGS sequence"/>
</dbReference>
<evidence type="ECO:0000313" key="3">
    <source>
        <dbReference type="Proteomes" id="UP000774935"/>
    </source>
</evidence>
<feature type="transmembrane region" description="Helical" evidence="1">
    <location>
        <begin position="21"/>
        <end position="42"/>
    </location>
</feature>
<proteinExistence type="predicted"/>
<protein>
    <recommendedName>
        <fullName evidence="4">DUF1206 domain-containing protein</fullName>
    </recommendedName>
</protein>